<dbReference type="AlphaFoldDB" id="A0A088QTU0"/>
<sequence length="129" mass="14775">MFNPTCLTIIWKSKNTDCSGCFVNHNMIARSLQNACPRESNRGRLTNKFRELQLYEGNGIEGAVPRAMWQIGVPDAQDGTLYYLIIHWDKKLSQCHYLGAVMYEIEKKKYIPCIDKYSGHATPKSDRTA</sequence>
<protein>
    <submittedName>
        <fullName evidence="1">Effector protein OEC106</fullName>
    </submittedName>
</protein>
<organism evidence="1">
    <name type="scientific">Golovinomyces orontii</name>
    <dbReference type="NCBI Taxonomy" id="62715"/>
    <lineage>
        <taxon>Eukaryota</taxon>
        <taxon>Fungi</taxon>
        <taxon>Dikarya</taxon>
        <taxon>Ascomycota</taxon>
        <taxon>Pezizomycotina</taxon>
        <taxon>Leotiomycetes</taxon>
        <taxon>Erysiphales</taxon>
        <taxon>Erysiphaceae</taxon>
        <taxon>Golovinomyces</taxon>
    </lineage>
</organism>
<proteinExistence type="evidence at transcript level"/>
<accession>A0A088QTU0</accession>
<dbReference type="EMBL" id="KM220808">
    <property type="protein sequence ID" value="AIN81151.1"/>
    <property type="molecule type" value="mRNA"/>
</dbReference>
<evidence type="ECO:0000313" key="1">
    <source>
        <dbReference type="EMBL" id="AIN81151.1"/>
    </source>
</evidence>
<gene>
    <name evidence="1" type="primary">OEC106</name>
</gene>
<dbReference type="IntAct" id="A0A088QTU0">
    <property type="interactions" value="1"/>
</dbReference>
<feature type="non-terminal residue" evidence="1">
    <location>
        <position position="1"/>
    </location>
</feature>
<name>A0A088QTU0_9PEZI</name>
<reference evidence="1" key="1">
    <citation type="journal article" date="2014" name="Cell Host Microbe">
        <title>Convergent targeting of a common host protein-network by pathogen effectors from three kingdoms of life.</title>
        <authorList>
            <person name="Wessling R."/>
            <person name="Epple P.M."/>
            <person name="Altmann S."/>
            <person name="He Y."/>
            <person name="Yang L."/>
            <person name="McDonald N."/>
            <person name="Wiley K."/>
            <person name="Bader K.C."/>
            <person name="Glaesser C."/>
            <person name="Mukhtar M.S."/>
            <person name="Haigis S."/>
            <person name="Ghamsari L."/>
            <person name="Stephens A.E."/>
            <person name="Ecker J.R."/>
            <person name="Vidal M."/>
            <person name="Jones J.D.G."/>
            <person name="Mayer K.F.X."/>
            <person name="Ver Loren van Themaat E."/>
            <person name="Schulze-Lefert P."/>
            <person name="Dangl J.L."/>
            <person name="Panstruga R."/>
            <person name="Braun P."/>
        </authorList>
    </citation>
    <scope>NUCLEOTIDE SEQUENCE</scope>
</reference>